<evidence type="ECO:0000259" key="10">
    <source>
        <dbReference type="Pfam" id="PF01618"/>
    </source>
</evidence>
<evidence type="ECO:0000313" key="11">
    <source>
        <dbReference type="EMBL" id="RZO20057.1"/>
    </source>
</evidence>
<comment type="caution">
    <text evidence="11">The sequence shown here is derived from an EMBL/GenBank/DDBJ whole genome shotgun (WGS) entry which is preliminary data.</text>
</comment>
<evidence type="ECO:0000256" key="1">
    <source>
        <dbReference type="ARBA" id="ARBA00004651"/>
    </source>
</evidence>
<keyword evidence="8 9" id="KW-0472">Membrane</keyword>
<organism evidence="11 12">
    <name type="scientific">SAR92 clade bacterium</name>
    <dbReference type="NCBI Taxonomy" id="2315479"/>
    <lineage>
        <taxon>Bacteria</taxon>
        <taxon>Pseudomonadati</taxon>
        <taxon>Pseudomonadota</taxon>
        <taxon>Gammaproteobacteria</taxon>
        <taxon>Cellvibrionales</taxon>
        <taxon>Porticoccaceae</taxon>
        <taxon>SAR92 clade</taxon>
    </lineage>
</organism>
<keyword evidence="4" id="KW-1003">Cell membrane</keyword>
<accession>A0A520MFT2</accession>
<keyword evidence="5 9" id="KW-0812">Transmembrane</keyword>
<reference evidence="11 12" key="1">
    <citation type="submission" date="2019-02" db="EMBL/GenBank/DDBJ databases">
        <title>Prokaryotic population dynamics and viral predation in marine succession experiment using metagenomics: the confinement effect.</title>
        <authorList>
            <person name="Haro-Moreno J.M."/>
            <person name="Rodriguez-Valera F."/>
            <person name="Lopez-Perez M."/>
        </authorList>
    </citation>
    <scope>NUCLEOTIDE SEQUENCE [LARGE SCALE GENOMIC DNA]</scope>
    <source>
        <strain evidence="11">MED-G170</strain>
    </source>
</reference>
<dbReference type="GO" id="GO:0005886">
    <property type="term" value="C:plasma membrane"/>
    <property type="evidence" value="ECO:0007669"/>
    <property type="project" value="UniProtKB-SubCell"/>
</dbReference>
<dbReference type="InterPro" id="IPR047055">
    <property type="entry name" value="MotA-like"/>
</dbReference>
<evidence type="ECO:0000256" key="6">
    <source>
        <dbReference type="ARBA" id="ARBA00022779"/>
    </source>
</evidence>
<proteinExistence type="inferred from homology"/>
<evidence type="ECO:0000256" key="7">
    <source>
        <dbReference type="ARBA" id="ARBA00022989"/>
    </source>
</evidence>
<sequence>MDFASIVGLIAAIFFLTSGVSDPSSLYDANSVFIVVGGTVSIVLYRSKLSDAKSLGAVIGKVFVNKTEEPEVLIDQLVEMAQVTRKDGLIALERFEISNRFLQKGVRALVDGNKAEMILEALERDKGLMAARHETGSDMLGAGAELAPGMGMIGTLIGLVGLLSTLDDPASIGPNMAVALLTTLYGSVLANVFFIPMGQKLEGYSKREANNNDLIIAGIMFIKSGKNPRLLEDTLTPFMVPKEKLKREEAQAVE</sequence>
<keyword evidence="11" id="KW-0969">Cilium</keyword>
<dbReference type="PROSITE" id="PS01307">
    <property type="entry name" value="MOTA"/>
    <property type="match status" value="1"/>
</dbReference>
<comment type="similarity">
    <text evidence="2">Belongs to the MotA family.</text>
</comment>
<feature type="transmembrane region" description="Helical" evidence="9">
    <location>
        <begin position="146"/>
        <end position="164"/>
    </location>
</feature>
<keyword evidence="6" id="KW-0283">Flagellar rotation</keyword>
<evidence type="ECO:0000256" key="8">
    <source>
        <dbReference type="ARBA" id="ARBA00023136"/>
    </source>
</evidence>
<evidence type="ECO:0000313" key="12">
    <source>
        <dbReference type="Proteomes" id="UP000315889"/>
    </source>
</evidence>
<comment type="subcellular location">
    <subcellularLocation>
        <location evidence="1">Cell membrane</location>
        <topology evidence="1">Multi-pass membrane protein</topology>
    </subcellularLocation>
</comment>
<feature type="transmembrane region" description="Helical" evidence="9">
    <location>
        <begin position="176"/>
        <end position="197"/>
    </location>
</feature>
<keyword evidence="11" id="KW-0966">Cell projection</keyword>
<dbReference type="GO" id="GO:0071978">
    <property type="term" value="P:bacterial-type flagellum-dependent swarming motility"/>
    <property type="evidence" value="ECO:0007669"/>
    <property type="project" value="InterPro"/>
</dbReference>
<dbReference type="Pfam" id="PF01618">
    <property type="entry name" value="MotA_ExbB"/>
    <property type="match status" value="1"/>
</dbReference>
<name>A0A520MFT2_9GAMM</name>
<evidence type="ECO:0000256" key="2">
    <source>
        <dbReference type="ARBA" id="ARBA00008038"/>
    </source>
</evidence>
<evidence type="ECO:0000256" key="4">
    <source>
        <dbReference type="ARBA" id="ARBA00022475"/>
    </source>
</evidence>
<keyword evidence="7 9" id="KW-1133">Transmembrane helix</keyword>
<feature type="transmembrane region" description="Helical" evidence="9">
    <location>
        <begin position="29"/>
        <end position="45"/>
    </location>
</feature>
<evidence type="ECO:0000256" key="5">
    <source>
        <dbReference type="ARBA" id="ARBA00022692"/>
    </source>
</evidence>
<protein>
    <submittedName>
        <fullName evidence="11">Flagellar motor protein PomA</fullName>
    </submittedName>
</protein>
<evidence type="ECO:0000256" key="3">
    <source>
        <dbReference type="ARBA" id="ARBA00022448"/>
    </source>
</evidence>
<dbReference type="AlphaFoldDB" id="A0A520MFT2"/>
<dbReference type="InterPro" id="IPR002898">
    <property type="entry name" value="MotA_ExbB_proton_chnl"/>
</dbReference>
<dbReference type="InterPro" id="IPR000540">
    <property type="entry name" value="Flag_MotA_CS"/>
</dbReference>
<evidence type="ECO:0000256" key="9">
    <source>
        <dbReference type="SAM" id="Phobius"/>
    </source>
</evidence>
<keyword evidence="11" id="KW-0282">Flagellum</keyword>
<dbReference type="Proteomes" id="UP000315889">
    <property type="component" value="Unassembled WGS sequence"/>
</dbReference>
<dbReference type="EMBL" id="SHBP01000006">
    <property type="protein sequence ID" value="RZO20057.1"/>
    <property type="molecule type" value="Genomic_DNA"/>
</dbReference>
<dbReference type="GO" id="GO:0006935">
    <property type="term" value="P:chemotaxis"/>
    <property type="evidence" value="ECO:0007669"/>
    <property type="project" value="InterPro"/>
</dbReference>
<dbReference type="PANTHER" id="PTHR30433:SF2">
    <property type="entry name" value="MOTILITY PROTEIN A"/>
    <property type="match status" value="1"/>
</dbReference>
<keyword evidence="3" id="KW-0813">Transport</keyword>
<feature type="domain" description="MotA/TolQ/ExbB proton channel" evidence="10">
    <location>
        <begin position="96"/>
        <end position="210"/>
    </location>
</feature>
<gene>
    <name evidence="11" type="ORF">EVB03_05505</name>
</gene>
<dbReference type="PANTHER" id="PTHR30433">
    <property type="entry name" value="CHEMOTAXIS PROTEIN MOTA"/>
    <property type="match status" value="1"/>
</dbReference>